<evidence type="ECO:0000256" key="3">
    <source>
        <dbReference type="ARBA" id="ARBA00005383"/>
    </source>
</evidence>
<feature type="compositionally biased region" description="Acidic residues" evidence="11">
    <location>
        <begin position="525"/>
        <end position="535"/>
    </location>
</feature>
<dbReference type="STRING" id="1382522.W6MT56"/>
<dbReference type="GO" id="GO:0016925">
    <property type="term" value="P:protein sumoylation"/>
    <property type="evidence" value="ECO:0007669"/>
    <property type="project" value="UniProtKB-UniPathway"/>
</dbReference>
<dbReference type="InterPro" id="IPR038654">
    <property type="entry name" value="PINIT_sf"/>
</dbReference>
<dbReference type="PROSITE" id="PS50800">
    <property type="entry name" value="SAP"/>
    <property type="match status" value="1"/>
</dbReference>
<dbReference type="Gene3D" id="3.30.40.10">
    <property type="entry name" value="Zinc/RING finger domain, C3HC4 (zinc finger)"/>
    <property type="match status" value="1"/>
</dbReference>
<sequence length="1032" mass="113926">MRFFRKCHKKFHQLTPPLQELNKVMNSLKVAQLKNVCRSFGLTMTGKKAELVDKLAFFVNDTHNLDPQEYALKLIMVKNVFMYAEMDIPDIPSLAWLRTLLYEGTRKIRPDNLAIVPANEVPSSNIYGGSNAAADVHPGSNQISVRKTTSSGQRYHIYFTQSPFFKLSKLMCPPISLDRLSKNRMHQRIDLMVTEADFLGIQSQQYKIFFYSGEVLPNVMVRDSAAVEYPGHFAIHVNGTDVTTTIGGLKNKVGTFKPADLTKGIKQGHNDISYYYGATSKRYLFYIHKVEVLPFDVVAKQVIDRPHISKLADLQILKGDDEDDDDLIIEGAEIVTLKCPITMAKMKVPAKSIKCNHLACFDLTSFLQLQFQSPRWNCTVCGSPITFNDLAVDDFFKEIAASTDEDTEFIELERDGSWRPKKEEIKAEASKEEIHKEQLVDVKPQTKPPFLTLASASSPSRESQQPRDVIVILSDSDDDEPEPLPIPPRSNQPRGQKRQAESEPNSGDNSDTSFQFEDAGLADLFESDLSSDENSESLAQMMSRHSGEVTQDQEDSIVVPSHTHAMRVDSESPVQTPDVQVSSDQISSLNALQAPQAQAVSDPTRPEVSGSLDPQPQTQLEALVPADLIATDEITMTDSGLETEPTQKNTEPSTTVQRESSDSPTTAVSSPGQFFSPSRSQNELHTQLQPGVVSESATRSGSNIRPLSSSGFRNASASPLPPPPYPPPSSLAERRLPMNNHGLPTSVKRSHSSMEVENNKIRRIGEIQIPSWIHSLHHSSQDQGHSSNGTDGYSGEPLQNRRDVVAQTSRPVPNTNMDSPFTVEQVYQVVPPASSNPLGLCREAIGLREEWMSKQRSTLHPLGQIGPQTEEGLQKAINRTSEPAFEAAAAAAADVSLPTPPPREPDTQTAHAAQQVLPKAVNPWLSAFPNFMKGDAFLMRDDESNGNEEVTTTNGETDGTKGQKQGMPELSASSSMETPLFLTESDTPLHKPEQPEAIPETRVTIPSWSSQNVLRVLPNPENLNVANIDDED</sequence>
<feature type="compositionally biased region" description="Pro residues" evidence="11">
    <location>
        <begin position="719"/>
        <end position="729"/>
    </location>
</feature>
<dbReference type="GO" id="GO:0061665">
    <property type="term" value="F:SUMO ligase activity"/>
    <property type="evidence" value="ECO:0007669"/>
    <property type="project" value="TreeGrafter"/>
</dbReference>
<reference evidence="15" key="1">
    <citation type="submission" date="2013-12" db="EMBL/GenBank/DDBJ databases">
        <authorList>
            <person name="Genoscope - CEA"/>
        </authorList>
    </citation>
    <scope>NUCLEOTIDE SEQUENCE</scope>
    <source>
        <strain evidence="15">CBS 1993</strain>
    </source>
</reference>
<evidence type="ECO:0000256" key="5">
    <source>
        <dbReference type="ARBA" id="ARBA00022723"/>
    </source>
</evidence>
<dbReference type="PANTHER" id="PTHR10782:SF4">
    <property type="entry name" value="TONALLI, ISOFORM E"/>
    <property type="match status" value="1"/>
</dbReference>
<keyword evidence="4" id="KW-0808">Transferase</keyword>
<evidence type="ECO:0000256" key="11">
    <source>
        <dbReference type="SAM" id="MobiDB-lite"/>
    </source>
</evidence>
<dbReference type="InterPro" id="IPR023321">
    <property type="entry name" value="PINIT"/>
</dbReference>
<dbReference type="HOGENOM" id="CLU_294058_0_0_1"/>
<dbReference type="RefSeq" id="XP_022456960.1">
    <property type="nucleotide sequence ID" value="XM_022605498.1"/>
</dbReference>
<keyword evidence="6 10" id="KW-0863">Zinc-finger</keyword>
<feature type="domain" description="SP-RING-type" evidence="13">
    <location>
        <begin position="323"/>
        <end position="409"/>
    </location>
</feature>
<feature type="region of interest" description="Disordered" evidence="11">
    <location>
        <begin position="941"/>
        <end position="1001"/>
    </location>
</feature>
<reference evidence="15" key="2">
    <citation type="submission" date="2014-02" db="EMBL/GenBank/DDBJ databases">
        <title>Complete DNA sequence of /Kuraishia capsulata/ illustrates novel genomic features among budding yeasts (/Saccharomycotina/).</title>
        <authorList>
            <person name="Morales L."/>
            <person name="Noel B."/>
            <person name="Porcel B."/>
            <person name="Marcet-Houben M."/>
            <person name="Hullo M-F."/>
            <person name="Sacerdot C."/>
            <person name="Tekaia F."/>
            <person name="Leh-Louis V."/>
            <person name="Despons L."/>
            <person name="Khanna V."/>
            <person name="Aury J-M."/>
            <person name="Barbe V."/>
            <person name="Couloux A."/>
            <person name="Labadie K."/>
            <person name="Pelletier E."/>
            <person name="Souciet J-L."/>
            <person name="Boekhout T."/>
            <person name="Gabaldon T."/>
            <person name="Wincker P."/>
            <person name="Dujon B."/>
        </authorList>
    </citation>
    <scope>NUCLEOTIDE SEQUENCE</scope>
    <source>
        <strain evidence="15">CBS 1993</strain>
    </source>
</reference>
<dbReference type="Gene3D" id="1.10.720.30">
    <property type="entry name" value="SAP domain"/>
    <property type="match status" value="1"/>
</dbReference>
<dbReference type="GeneID" id="34518348"/>
<dbReference type="InterPro" id="IPR004181">
    <property type="entry name" value="Znf_MIZ"/>
</dbReference>
<keyword evidence="9" id="KW-0539">Nucleus</keyword>
<dbReference type="EMBL" id="HG793125">
    <property type="protein sequence ID" value="CDK24945.1"/>
    <property type="molecule type" value="Genomic_DNA"/>
</dbReference>
<dbReference type="AlphaFoldDB" id="W6MT56"/>
<dbReference type="GO" id="GO:0008270">
    <property type="term" value="F:zinc ion binding"/>
    <property type="evidence" value="ECO:0007669"/>
    <property type="project" value="UniProtKB-KW"/>
</dbReference>
<dbReference type="SUPFAM" id="SSF68906">
    <property type="entry name" value="SAP domain"/>
    <property type="match status" value="1"/>
</dbReference>
<comment type="similarity">
    <text evidence="3">Belongs to the PIAS family.</text>
</comment>
<feature type="compositionally biased region" description="Basic and acidic residues" evidence="11">
    <location>
        <begin position="426"/>
        <end position="440"/>
    </location>
</feature>
<proteinExistence type="inferred from homology"/>
<dbReference type="GO" id="GO:0005634">
    <property type="term" value="C:nucleus"/>
    <property type="evidence" value="ECO:0007669"/>
    <property type="project" value="UniProtKB-SubCell"/>
</dbReference>
<keyword evidence="5" id="KW-0479">Metal-binding</keyword>
<feature type="compositionally biased region" description="Low complexity" evidence="11">
    <location>
        <begin position="947"/>
        <end position="957"/>
    </location>
</feature>
<dbReference type="InterPro" id="IPR036361">
    <property type="entry name" value="SAP_dom_sf"/>
</dbReference>
<evidence type="ECO:0000256" key="4">
    <source>
        <dbReference type="ARBA" id="ARBA00022679"/>
    </source>
</evidence>
<keyword evidence="8" id="KW-0862">Zinc</keyword>
<organism evidence="15 16">
    <name type="scientific">Kuraishia capsulata CBS 1993</name>
    <dbReference type="NCBI Taxonomy" id="1382522"/>
    <lineage>
        <taxon>Eukaryota</taxon>
        <taxon>Fungi</taxon>
        <taxon>Dikarya</taxon>
        <taxon>Ascomycota</taxon>
        <taxon>Saccharomycotina</taxon>
        <taxon>Pichiomycetes</taxon>
        <taxon>Pichiales</taxon>
        <taxon>Pichiaceae</taxon>
        <taxon>Kuraishia</taxon>
    </lineage>
</organism>
<dbReference type="GO" id="GO:0000785">
    <property type="term" value="C:chromatin"/>
    <property type="evidence" value="ECO:0007669"/>
    <property type="project" value="TreeGrafter"/>
</dbReference>
<feature type="domain" description="PINIT" evidence="14">
    <location>
        <begin position="147"/>
        <end position="293"/>
    </location>
</feature>
<evidence type="ECO:0000256" key="8">
    <source>
        <dbReference type="ARBA" id="ARBA00022833"/>
    </source>
</evidence>
<feature type="region of interest" description="Disordered" evidence="11">
    <location>
        <begin position="426"/>
        <end position="755"/>
    </location>
</feature>
<dbReference type="OrthoDB" id="28127at2759"/>
<dbReference type="PANTHER" id="PTHR10782">
    <property type="entry name" value="ZINC FINGER MIZ DOMAIN-CONTAINING PROTEIN"/>
    <property type="match status" value="1"/>
</dbReference>
<feature type="compositionally biased region" description="Polar residues" evidence="11">
    <location>
        <begin position="502"/>
        <end position="515"/>
    </location>
</feature>
<evidence type="ECO:0000256" key="9">
    <source>
        <dbReference type="ARBA" id="ARBA00023242"/>
    </source>
</evidence>
<gene>
    <name evidence="15" type="ORF">KUCA_T00000912001</name>
</gene>
<dbReference type="Gene3D" id="2.60.120.780">
    <property type="entry name" value="PINIT domain"/>
    <property type="match status" value="1"/>
</dbReference>
<evidence type="ECO:0000256" key="10">
    <source>
        <dbReference type="PROSITE-ProRule" id="PRU00452"/>
    </source>
</evidence>
<keyword evidence="16" id="KW-1185">Reference proteome</keyword>
<evidence type="ECO:0000256" key="7">
    <source>
        <dbReference type="ARBA" id="ARBA00022786"/>
    </source>
</evidence>
<evidence type="ECO:0000259" key="14">
    <source>
        <dbReference type="PROSITE" id="PS51466"/>
    </source>
</evidence>
<evidence type="ECO:0000259" key="13">
    <source>
        <dbReference type="PROSITE" id="PS51044"/>
    </source>
</evidence>
<feature type="compositionally biased region" description="Polar residues" evidence="11">
    <location>
        <begin position="572"/>
        <end position="601"/>
    </location>
</feature>
<dbReference type="Pfam" id="PF14324">
    <property type="entry name" value="PINIT"/>
    <property type="match status" value="1"/>
</dbReference>
<dbReference type="PROSITE" id="PS51044">
    <property type="entry name" value="ZF_SP_RING"/>
    <property type="match status" value="1"/>
</dbReference>
<dbReference type="Pfam" id="PF02037">
    <property type="entry name" value="SAP"/>
    <property type="match status" value="1"/>
</dbReference>
<protein>
    <recommendedName>
        <fullName evidence="17">SP-RING-type domain-containing protein</fullName>
    </recommendedName>
</protein>
<accession>W6MT56</accession>
<feature type="domain" description="SAP" evidence="12">
    <location>
        <begin position="25"/>
        <end position="59"/>
    </location>
</feature>
<keyword evidence="7" id="KW-0833">Ubl conjugation pathway</keyword>
<dbReference type="PROSITE" id="PS51466">
    <property type="entry name" value="PINIT"/>
    <property type="match status" value="1"/>
</dbReference>
<evidence type="ECO:0008006" key="17">
    <source>
        <dbReference type="Google" id="ProtNLM"/>
    </source>
</evidence>
<dbReference type="InterPro" id="IPR013083">
    <property type="entry name" value="Znf_RING/FYVE/PHD"/>
</dbReference>
<feature type="region of interest" description="Disordered" evidence="11">
    <location>
        <begin position="777"/>
        <end position="798"/>
    </location>
</feature>
<dbReference type="SMART" id="SM00513">
    <property type="entry name" value="SAP"/>
    <property type="match status" value="1"/>
</dbReference>
<feature type="compositionally biased region" description="Polar residues" evidence="11">
    <location>
        <begin position="634"/>
        <end position="713"/>
    </location>
</feature>
<dbReference type="InterPro" id="IPR003034">
    <property type="entry name" value="SAP_dom"/>
</dbReference>
<dbReference type="UniPathway" id="UPA00886"/>
<evidence type="ECO:0000259" key="12">
    <source>
        <dbReference type="PROSITE" id="PS50800"/>
    </source>
</evidence>
<comment type="subcellular location">
    <subcellularLocation>
        <location evidence="1">Nucleus</location>
    </subcellularLocation>
</comment>
<feature type="compositionally biased region" description="Polar residues" evidence="11">
    <location>
        <begin position="781"/>
        <end position="791"/>
    </location>
</feature>
<name>W6MT56_9ASCO</name>
<evidence type="ECO:0000256" key="2">
    <source>
        <dbReference type="ARBA" id="ARBA00004718"/>
    </source>
</evidence>
<evidence type="ECO:0000256" key="6">
    <source>
        <dbReference type="ARBA" id="ARBA00022771"/>
    </source>
</evidence>
<feature type="region of interest" description="Disordered" evidence="11">
    <location>
        <begin position="889"/>
        <end position="911"/>
    </location>
</feature>
<dbReference type="Pfam" id="PF02891">
    <property type="entry name" value="zf-MIZ"/>
    <property type="match status" value="1"/>
</dbReference>
<evidence type="ECO:0000313" key="15">
    <source>
        <dbReference type="EMBL" id="CDK24945.1"/>
    </source>
</evidence>
<dbReference type="Proteomes" id="UP000019384">
    <property type="component" value="Unassembled WGS sequence"/>
</dbReference>
<feature type="compositionally biased region" description="Polar residues" evidence="11">
    <location>
        <begin position="454"/>
        <end position="463"/>
    </location>
</feature>
<evidence type="ECO:0000256" key="1">
    <source>
        <dbReference type="ARBA" id="ARBA00004123"/>
    </source>
</evidence>
<evidence type="ECO:0000313" key="16">
    <source>
        <dbReference type="Proteomes" id="UP000019384"/>
    </source>
</evidence>
<comment type="pathway">
    <text evidence="2">Protein modification; protein sumoylation.</text>
</comment>